<evidence type="ECO:0000313" key="2">
    <source>
        <dbReference type="Proteomes" id="UP000245423"/>
    </source>
</evidence>
<gene>
    <name evidence="1" type="ORF">CUESP1_0851</name>
</gene>
<keyword evidence="2" id="KW-1185">Reference proteome</keyword>
<evidence type="ECO:0000313" key="1">
    <source>
        <dbReference type="EMBL" id="SHD76230.1"/>
    </source>
</evidence>
<dbReference type="AlphaFoldDB" id="A0A1M4PLB3"/>
<accession>A0A1M4PLB3</accession>
<organism evidence="1 2">
    <name type="scientific">[Clostridium] ultunense Esp</name>
    <dbReference type="NCBI Taxonomy" id="1288971"/>
    <lineage>
        <taxon>Bacteria</taxon>
        <taxon>Bacillati</taxon>
        <taxon>Bacillota</taxon>
        <taxon>Tissierellia</taxon>
        <taxon>Tissierellales</taxon>
        <taxon>Tepidimicrobiaceae</taxon>
        <taxon>Schnuerera</taxon>
    </lineage>
</organism>
<dbReference type="RefSeq" id="WP_109840480.1">
    <property type="nucleotide sequence ID" value="NZ_LT669839.1"/>
</dbReference>
<proteinExistence type="predicted"/>
<dbReference type="Proteomes" id="UP000245423">
    <property type="component" value="Chromosome 1"/>
</dbReference>
<sequence length="62" mass="7027">MFVEQYGRVIILTPYHDKAFPEDAKTLTVKGLEDFAGYKSVESDYELELSTDNSTRSSRCSS</sequence>
<reference evidence="1 2" key="1">
    <citation type="submission" date="2016-11" db="EMBL/GenBank/DDBJ databases">
        <authorList>
            <person name="Manzoor S."/>
        </authorList>
    </citation>
    <scope>NUCLEOTIDE SEQUENCE [LARGE SCALE GENOMIC DNA]</scope>
    <source>
        <strain evidence="1">Clostridium ultunense strain Esp</strain>
    </source>
</reference>
<dbReference type="OrthoDB" id="1706086at2"/>
<name>A0A1M4PLB3_9FIRM</name>
<dbReference type="EMBL" id="LT669839">
    <property type="protein sequence ID" value="SHD76230.1"/>
    <property type="molecule type" value="Genomic_DNA"/>
</dbReference>
<protein>
    <submittedName>
        <fullName evidence="1">Uncharacterized protein</fullName>
    </submittedName>
</protein>